<keyword evidence="2" id="KW-1185">Reference proteome</keyword>
<gene>
    <name evidence="1" type="ORF">ACFQRB_06775</name>
</gene>
<dbReference type="InterPro" id="IPR036388">
    <property type="entry name" value="WH-like_DNA-bd_sf"/>
</dbReference>
<name>A0ABD5XMS0_9EURY</name>
<accession>A0ABD5XMS0</accession>
<evidence type="ECO:0000313" key="1">
    <source>
        <dbReference type="EMBL" id="MFC7136328.1"/>
    </source>
</evidence>
<dbReference type="SUPFAM" id="SSF53335">
    <property type="entry name" value="S-adenosyl-L-methionine-dependent methyltransferases"/>
    <property type="match status" value="1"/>
</dbReference>
<dbReference type="Gene3D" id="3.40.50.150">
    <property type="entry name" value="Vaccinia Virus protein VP39"/>
    <property type="match status" value="1"/>
</dbReference>
<organism evidence="1 2">
    <name type="scientific">Halobaculum litoreum</name>
    <dbReference type="NCBI Taxonomy" id="3031998"/>
    <lineage>
        <taxon>Archaea</taxon>
        <taxon>Methanobacteriati</taxon>
        <taxon>Methanobacteriota</taxon>
        <taxon>Stenosarchaea group</taxon>
        <taxon>Halobacteria</taxon>
        <taxon>Halobacteriales</taxon>
        <taxon>Haloferacaceae</taxon>
        <taxon>Halobaculum</taxon>
    </lineage>
</organism>
<dbReference type="Gene3D" id="1.10.10.10">
    <property type="entry name" value="Winged helix-like DNA-binding domain superfamily/Winged helix DNA-binding domain"/>
    <property type="match status" value="1"/>
</dbReference>
<dbReference type="Proteomes" id="UP001596368">
    <property type="component" value="Unassembled WGS sequence"/>
</dbReference>
<evidence type="ECO:0000313" key="2">
    <source>
        <dbReference type="Proteomes" id="UP001596368"/>
    </source>
</evidence>
<keyword evidence="1" id="KW-0808">Transferase</keyword>
<keyword evidence="1" id="KW-0489">Methyltransferase</keyword>
<dbReference type="EMBL" id="JBHSZG010000001">
    <property type="protein sequence ID" value="MFC7136328.1"/>
    <property type="molecule type" value="Genomic_DNA"/>
</dbReference>
<dbReference type="GO" id="GO:0032259">
    <property type="term" value="P:methylation"/>
    <property type="evidence" value="ECO:0007669"/>
    <property type="project" value="UniProtKB-KW"/>
</dbReference>
<sequence length="307" mass="31666">MPTDERTGLDAEELLLVWAARRTGVLEALLTTAGTPAQVAETTGVAEPLARRLVEALADLGFFEAVGDEYEPTNRALGLLAKRDVRSIGATPHALDELDELVGLPETLETGVPPERRSDWEANALGAHYATDPAVVRACVTAAVRARPDADAVVDLCGASGVYAREFAARGLDATLVESPSAIDLLGRVHGDGVRFHAGIPATLDGSFDLAFLGDGLSGMDPAEVVPTLSVAVDLLDGDGALVATGVLDDGTGDAVAVEARALAAGHGGAYEPDTVRHWFSEAGLADVRVDPIPGTDRHAAVGVVDG</sequence>
<dbReference type="AlphaFoldDB" id="A0ABD5XMS0"/>
<reference evidence="1 2" key="1">
    <citation type="journal article" date="2019" name="Int. J. Syst. Evol. Microbiol.">
        <title>The Global Catalogue of Microorganisms (GCM) 10K type strain sequencing project: providing services to taxonomists for standard genome sequencing and annotation.</title>
        <authorList>
            <consortium name="The Broad Institute Genomics Platform"/>
            <consortium name="The Broad Institute Genome Sequencing Center for Infectious Disease"/>
            <person name="Wu L."/>
            <person name="Ma J."/>
        </authorList>
    </citation>
    <scope>NUCLEOTIDE SEQUENCE [LARGE SCALE GENOMIC DNA]</scope>
    <source>
        <strain evidence="1 2">DT92</strain>
    </source>
</reference>
<comment type="caution">
    <text evidence="1">The sequence shown here is derived from an EMBL/GenBank/DDBJ whole genome shotgun (WGS) entry which is preliminary data.</text>
</comment>
<proteinExistence type="predicted"/>
<protein>
    <submittedName>
        <fullName evidence="1">SAM-dependent methyltransferase</fullName>
    </submittedName>
</protein>
<dbReference type="SUPFAM" id="SSF46785">
    <property type="entry name" value="Winged helix' DNA-binding domain"/>
    <property type="match status" value="1"/>
</dbReference>
<dbReference type="InterPro" id="IPR029063">
    <property type="entry name" value="SAM-dependent_MTases_sf"/>
</dbReference>
<dbReference type="GO" id="GO:0008168">
    <property type="term" value="F:methyltransferase activity"/>
    <property type="evidence" value="ECO:0007669"/>
    <property type="project" value="UniProtKB-KW"/>
</dbReference>
<dbReference type="InterPro" id="IPR036390">
    <property type="entry name" value="WH_DNA-bd_sf"/>
</dbReference>